<organism evidence="2 3">
    <name type="scientific">Geosporobacter subterraneus DSM 17957</name>
    <dbReference type="NCBI Taxonomy" id="1121919"/>
    <lineage>
        <taxon>Bacteria</taxon>
        <taxon>Bacillati</taxon>
        <taxon>Bacillota</taxon>
        <taxon>Clostridia</taxon>
        <taxon>Peptostreptococcales</taxon>
        <taxon>Thermotaleaceae</taxon>
        <taxon>Geosporobacter</taxon>
    </lineage>
</organism>
<evidence type="ECO:0000259" key="1">
    <source>
        <dbReference type="Pfam" id="PF00582"/>
    </source>
</evidence>
<dbReference type="Pfam" id="PF00582">
    <property type="entry name" value="Usp"/>
    <property type="match status" value="1"/>
</dbReference>
<dbReference type="AlphaFoldDB" id="A0A1M6IH73"/>
<evidence type="ECO:0000313" key="2">
    <source>
        <dbReference type="EMBL" id="SHJ33797.1"/>
    </source>
</evidence>
<dbReference type="EMBL" id="FQZV01000021">
    <property type="protein sequence ID" value="SHJ33797.1"/>
    <property type="molecule type" value="Genomic_DNA"/>
</dbReference>
<accession>A0A1M6IH73</accession>
<dbReference type="Gene3D" id="3.40.50.620">
    <property type="entry name" value="HUPs"/>
    <property type="match status" value="1"/>
</dbReference>
<proteinExistence type="predicted"/>
<name>A0A1M6IH73_9FIRM</name>
<dbReference type="PANTHER" id="PTHR45569">
    <property type="entry name" value="SENSOR PROTEIN KDPD"/>
    <property type="match status" value="1"/>
</dbReference>
<feature type="domain" description="UspA" evidence="1">
    <location>
        <begin position="5"/>
        <end position="103"/>
    </location>
</feature>
<evidence type="ECO:0000313" key="3">
    <source>
        <dbReference type="Proteomes" id="UP000184536"/>
    </source>
</evidence>
<gene>
    <name evidence="2" type="ORF">SAMN02745975_01856</name>
</gene>
<protein>
    <submittedName>
        <fullName evidence="2">Universal stress protein family protein</fullName>
    </submittedName>
</protein>
<dbReference type="InterPro" id="IPR006016">
    <property type="entry name" value="UspA"/>
</dbReference>
<dbReference type="Proteomes" id="UP000184536">
    <property type="component" value="Unassembled WGS sequence"/>
</dbReference>
<dbReference type="RefSeq" id="WP_110941006.1">
    <property type="nucleotide sequence ID" value="NZ_FQZV01000021.1"/>
</dbReference>
<dbReference type="OrthoDB" id="1707003at2"/>
<sequence length="135" mass="15422">MKNPKNIMVCVTQQKTCERLIKRGAELRDEFDGELFVIHVAKEGWNFLGKTKEGDALEYLFQKSKSYGANLTVVRSQDVLETLKDLTEKHNIDTIVLGESQENSEENNIVSKLGKRLRDEIGFEIVPVKIKKKVV</sequence>
<reference evidence="3" key="1">
    <citation type="submission" date="2016-11" db="EMBL/GenBank/DDBJ databases">
        <authorList>
            <person name="Varghese N."/>
            <person name="Submissions S."/>
        </authorList>
    </citation>
    <scope>NUCLEOTIDE SEQUENCE [LARGE SCALE GENOMIC DNA]</scope>
    <source>
        <strain evidence="3">DSM 17957</strain>
    </source>
</reference>
<dbReference type="GO" id="GO:0000155">
    <property type="term" value="F:phosphorelay sensor kinase activity"/>
    <property type="evidence" value="ECO:0007669"/>
    <property type="project" value="TreeGrafter"/>
</dbReference>
<dbReference type="PANTHER" id="PTHR45569:SF1">
    <property type="entry name" value="SENSOR PROTEIN KDPD"/>
    <property type="match status" value="1"/>
</dbReference>
<dbReference type="STRING" id="1121919.SAMN02745975_01856"/>
<keyword evidence="3" id="KW-1185">Reference proteome</keyword>
<dbReference type="SUPFAM" id="SSF52402">
    <property type="entry name" value="Adenine nucleotide alpha hydrolases-like"/>
    <property type="match status" value="1"/>
</dbReference>
<dbReference type="InterPro" id="IPR014729">
    <property type="entry name" value="Rossmann-like_a/b/a_fold"/>
</dbReference>
<dbReference type="InterPro" id="IPR052023">
    <property type="entry name" value="Histidine_kinase_KdpD"/>
</dbReference>
<dbReference type="GO" id="GO:0005886">
    <property type="term" value="C:plasma membrane"/>
    <property type="evidence" value="ECO:0007669"/>
    <property type="project" value="TreeGrafter"/>
</dbReference>